<dbReference type="EMBL" id="MNCJ02000331">
    <property type="protein sequence ID" value="KAF5758380.1"/>
    <property type="molecule type" value="Genomic_DNA"/>
</dbReference>
<name>A0A9K3GWU2_HELAN</name>
<dbReference type="AlphaFoldDB" id="A0A9K3GWU2"/>
<dbReference type="Pfam" id="PF24758">
    <property type="entry name" value="LRR_At5g56370"/>
    <property type="match status" value="2"/>
</dbReference>
<feature type="domain" description="FBD" evidence="2">
    <location>
        <begin position="549"/>
        <end position="621"/>
    </location>
</feature>
<protein>
    <submittedName>
        <fullName evidence="3">F-box domain, FBD domain, leucine-rich repeat domain superfamily</fullName>
    </submittedName>
</protein>
<feature type="region of interest" description="Disordered" evidence="1">
    <location>
        <begin position="213"/>
        <end position="245"/>
    </location>
</feature>
<dbReference type="SUPFAM" id="SSF81383">
    <property type="entry name" value="F-box domain"/>
    <property type="match status" value="1"/>
</dbReference>
<sequence>MKPYCEAEQLPLDRISTLPQPILETILCLLSTKEAARTSILSREWRYRWTGIPKLKFKLDKITIKIKKQMSVSEPTSEIASTRKKMDMNDLHHVLLLRQGPIHELTVSMRNYWEYYDCFEFDRIILHLSRNHTIKKLTLKGLYNSDDGWYKLPVSVFSLHHLTDLYLYKFDIDYPPTFDGFGSLGSLYLRGVIISTKNILHLLSNCPSLKSFSLEKGEPDDDESNDDDESDDDDESEDDDEPDGECTINELLKCLPVIERLTISNRAFQWLVPDPVPQELPTSLIHLKYLRLEGMCITEDYRLAFHVLIKCSPNLEGFELEVYDTEYILLLRQGPIYELTLQLSEYEDAYLELDQIVSHLSRNYTVKKLTLYGWYNDCGYKVPISIFSFHHLRDLVMSKVDLYHPPIFNGFDSLESLVLRDVAIPTKTLLHLLLNCPSLKNLSLLVRASDDKCTIYELLACLPAIEHLTTWPHISEWVVLDSVPQKLPTSLIHLRYICFKDMTLVERCGLAFLLVFIKCSPNLEKVKLQIYWGIILHEKYSFEWKEYSDVWLEHLNELEIKGFKNSKPEMDFVKFILARSPKLKKVTISCIRSEGHQIELEMLRTLLQAPRVSPEVRIASKAFNPFN</sequence>
<dbReference type="Gramene" id="mRNA:HanXRQr2_Chr16g0728531">
    <property type="protein sequence ID" value="mRNA:HanXRQr2_Chr16g0728531"/>
    <property type="gene ID" value="HanXRQr2_Chr16g0728531"/>
</dbReference>
<dbReference type="SUPFAM" id="SSF52047">
    <property type="entry name" value="RNI-like"/>
    <property type="match status" value="2"/>
</dbReference>
<dbReference type="InterPro" id="IPR036047">
    <property type="entry name" value="F-box-like_dom_sf"/>
</dbReference>
<evidence type="ECO:0000313" key="3">
    <source>
        <dbReference type="EMBL" id="KAF5758380.1"/>
    </source>
</evidence>
<evidence type="ECO:0000256" key="1">
    <source>
        <dbReference type="SAM" id="MobiDB-lite"/>
    </source>
</evidence>
<organism evidence="3 4">
    <name type="scientific">Helianthus annuus</name>
    <name type="common">Common sunflower</name>
    <dbReference type="NCBI Taxonomy" id="4232"/>
    <lineage>
        <taxon>Eukaryota</taxon>
        <taxon>Viridiplantae</taxon>
        <taxon>Streptophyta</taxon>
        <taxon>Embryophyta</taxon>
        <taxon>Tracheophyta</taxon>
        <taxon>Spermatophyta</taxon>
        <taxon>Magnoliopsida</taxon>
        <taxon>eudicotyledons</taxon>
        <taxon>Gunneridae</taxon>
        <taxon>Pentapetalae</taxon>
        <taxon>asterids</taxon>
        <taxon>campanulids</taxon>
        <taxon>Asterales</taxon>
        <taxon>Asteraceae</taxon>
        <taxon>Asteroideae</taxon>
        <taxon>Heliantheae alliance</taxon>
        <taxon>Heliantheae</taxon>
        <taxon>Helianthus</taxon>
    </lineage>
</organism>
<dbReference type="SMART" id="SM00579">
    <property type="entry name" value="FBD"/>
    <property type="match status" value="1"/>
</dbReference>
<dbReference type="InterPro" id="IPR001810">
    <property type="entry name" value="F-box_dom"/>
</dbReference>
<dbReference type="OrthoDB" id="10341410at2759"/>
<dbReference type="Pfam" id="PF00646">
    <property type="entry name" value="F-box"/>
    <property type="match status" value="1"/>
</dbReference>
<reference evidence="3" key="1">
    <citation type="journal article" date="2017" name="Nature">
        <title>The sunflower genome provides insights into oil metabolism, flowering and Asterid evolution.</title>
        <authorList>
            <person name="Badouin H."/>
            <person name="Gouzy J."/>
            <person name="Grassa C.J."/>
            <person name="Murat F."/>
            <person name="Staton S.E."/>
            <person name="Cottret L."/>
            <person name="Lelandais-Briere C."/>
            <person name="Owens G.L."/>
            <person name="Carrere S."/>
            <person name="Mayjonade B."/>
            <person name="Legrand L."/>
            <person name="Gill N."/>
            <person name="Kane N.C."/>
            <person name="Bowers J.E."/>
            <person name="Hubner S."/>
            <person name="Bellec A."/>
            <person name="Berard A."/>
            <person name="Berges H."/>
            <person name="Blanchet N."/>
            <person name="Boniface M.C."/>
            <person name="Brunel D."/>
            <person name="Catrice O."/>
            <person name="Chaidir N."/>
            <person name="Claudel C."/>
            <person name="Donnadieu C."/>
            <person name="Faraut T."/>
            <person name="Fievet G."/>
            <person name="Helmstetter N."/>
            <person name="King M."/>
            <person name="Knapp S.J."/>
            <person name="Lai Z."/>
            <person name="Le Paslier M.C."/>
            <person name="Lippi Y."/>
            <person name="Lorenzon L."/>
            <person name="Mandel J.R."/>
            <person name="Marage G."/>
            <person name="Marchand G."/>
            <person name="Marquand E."/>
            <person name="Bret-Mestries E."/>
            <person name="Morien E."/>
            <person name="Nambeesan S."/>
            <person name="Nguyen T."/>
            <person name="Pegot-Espagnet P."/>
            <person name="Pouilly N."/>
            <person name="Raftis F."/>
            <person name="Sallet E."/>
            <person name="Schiex T."/>
            <person name="Thomas J."/>
            <person name="Vandecasteele C."/>
            <person name="Vares D."/>
            <person name="Vear F."/>
            <person name="Vautrin S."/>
            <person name="Crespi M."/>
            <person name="Mangin B."/>
            <person name="Burke J.M."/>
            <person name="Salse J."/>
            <person name="Munos S."/>
            <person name="Vincourt P."/>
            <person name="Rieseberg L.H."/>
            <person name="Langlade N.B."/>
        </authorList>
    </citation>
    <scope>NUCLEOTIDE SEQUENCE</scope>
    <source>
        <tissue evidence="3">Leaves</tissue>
    </source>
</reference>
<dbReference type="InterPro" id="IPR006566">
    <property type="entry name" value="FBD"/>
</dbReference>
<evidence type="ECO:0000313" key="4">
    <source>
        <dbReference type="Proteomes" id="UP000215914"/>
    </source>
</evidence>
<evidence type="ECO:0000259" key="2">
    <source>
        <dbReference type="SMART" id="SM00579"/>
    </source>
</evidence>
<accession>A0A9K3GWU2</accession>
<dbReference type="PANTHER" id="PTHR31639">
    <property type="entry name" value="F-BOX PROTEIN-LIKE"/>
    <property type="match status" value="1"/>
</dbReference>
<dbReference type="Pfam" id="PF08387">
    <property type="entry name" value="FBD"/>
    <property type="match status" value="1"/>
</dbReference>
<feature type="compositionally biased region" description="Acidic residues" evidence="1">
    <location>
        <begin position="218"/>
        <end position="244"/>
    </location>
</feature>
<dbReference type="InterPro" id="IPR055411">
    <property type="entry name" value="LRR_FXL15/At3g58940/PEG3-like"/>
</dbReference>
<proteinExistence type="predicted"/>
<keyword evidence="4" id="KW-1185">Reference proteome</keyword>
<reference evidence="3" key="2">
    <citation type="submission" date="2020-06" db="EMBL/GenBank/DDBJ databases">
        <title>Helianthus annuus Genome sequencing and assembly Release 2.</title>
        <authorList>
            <person name="Gouzy J."/>
            <person name="Langlade N."/>
            <person name="Munos S."/>
        </authorList>
    </citation>
    <scope>NUCLEOTIDE SEQUENCE</scope>
    <source>
        <tissue evidence="3">Leaves</tissue>
    </source>
</reference>
<dbReference type="Gene3D" id="3.80.10.10">
    <property type="entry name" value="Ribonuclease Inhibitor"/>
    <property type="match status" value="2"/>
</dbReference>
<dbReference type="Proteomes" id="UP000215914">
    <property type="component" value="Unassembled WGS sequence"/>
</dbReference>
<gene>
    <name evidence="3" type="ORF">HanXRQr2_Chr16g0728531</name>
</gene>
<comment type="caution">
    <text evidence="3">The sequence shown here is derived from an EMBL/GenBank/DDBJ whole genome shotgun (WGS) entry which is preliminary data.</text>
</comment>
<dbReference type="PANTHER" id="PTHR31639:SF315">
    <property type="entry name" value="LEUCINE-RICH REPEAT DOMAIN SUPERFAMILY, F-BOX-LIKE DOMAIN SUPERFAMILY"/>
    <property type="match status" value="1"/>
</dbReference>
<dbReference type="InterPro" id="IPR032675">
    <property type="entry name" value="LRR_dom_sf"/>
</dbReference>